<reference evidence="1" key="1">
    <citation type="submission" date="2021-02" db="EMBL/GenBank/DDBJ databases">
        <authorList>
            <person name="Nowell W R."/>
        </authorList>
    </citation>
    <scope>NUCLEOTIDE SEQUENCE</scope>
</reference>
<dbReference type="EMBL" id="CAJOBR010064637">
    <property type="protein sequence ID" value="CAF5080215.1"/>
    <property type="molecule type" value="Genomic_DNA"/>
</dbReference>
<dbReference type="Proteomes" id="UP000663848">
    <property type="component" value="Unassembled WGS sequence"/>
</dbReference>
<proteinExistence type="predicted"/>
<accession>A0A822DQI7</accession>
<dbReference type="AlphaFoldDB" id="A0A822DQI7"/>
<comment type="caution">
    <text evidence="1">The sequence shown here is derived from an EMBL/GenBank/DDBJ whole genome shotgun (WGS) entry which is preliminary data.</text>
</comment>
<evidence type="ECO:0000313" key="3">
    <source>
        <dbReference type="Proteomes" id="UP000663848"/>
    </source>
</evidence>
<sequence length="53" mass="5905">KCDEGSYCCEATSIDNVVETLEIKLMIDNRDKSWTKVPVLYMAGRVVPGGKKL</sequence>
<protein>
    <submittedName>
        <fullName evidence="1">Uncharacterized protein</fullName>
    </submittedName>
</protein>
<feature type="non-terminal residue" evidence="1">
    <location>
        <position position="1"/>
    </location>
</feature>
<dbReference type="EMBL" id="CAJOBR010076465">
    <property type="protein sequence ID" value="CAF5113056.1"/>
    <property type="molecule type" value="Genomic_DNA"/>
</dbReference>
<gene>
    <name evidence="1" type="ORF">QYT958_LOCUS43846</name>
    <name evidence="2" type="ORF">QYT958_LOCUS45577</name>
</gene>
<name>A0A822DQI7_9BILA</name>
<organism evidence="1 3">
    <name type="scientific">Rotaria socialis</name>
    <dbReference type="NCBI Taxonomy" id="392032"/>
    <lineage>
        <taxon>Eukaryota</taxon>
        <taxon>Metazoa</taxon>
        <taxon>Spiralia</taxon>
        <taxon>Gnathifera</taxon>
        <taxon>Rotifera</taxon>
        <taxon>Eurotatoria</taxon>
        <taxon>Bdelloidea</taxon>
        <taxon>Philodinida</taxon>
        <taxon>Philodinidae</taxon>
        <taxon>Rotaria</taxon>
    </lineage>
</organism>
<evidence type="ECO:0000313" key="1">
    <source>
        <dbReference type="EMBL" id="CAF5080215.1"/>
    </source>
</evidence>
<evidence type="ECO:0000313" key="2">
    <source>
        <dbReference type="EMBL" id="CAF5113056.1"/>
    </source>
</evidence>